<dbReference type="SUPFAM" id="SSF46955">
    <property type="entry name" value="Putative DNA-binding domain"/>
    <property type="match status" value="1"/>
</dbReference>
<gene>
    <name evidence="2" type="ORF">GCM10023147_09690</name>
</gene>
<dbReference type="Gene3D" id="1.10.238.160">
    <property type="match status" value="1"/>
</dbReference>
<accession>A0ABP8J855</accession>
<dbReference type="InterPro" id="IPR041657">
    <property type="entry name" value="HTH_17"/>
</dbReference>
<dbReference type="EMBL" id="BAABFR010000009">
    <property type="protein sequence ID" value="GAA4386427.1"/>
    <property type="molecule type" value="Genomic_DNA"/>
</dbReference>
<dbReference type="RefSeq" id="WP_344991670.1">
    <property type="nucleotide sequence ID" value="NZ_BAABFR010000009.1"/>
</dbReference>
<dbReference type="InterPro" id="IPR009061">
    <property type="entry name" value="DNA-bd_dom_put_sf"/>
</dbReference>
<name>A0ABP8J855_9ACTN</name>
<keyword evidence="3" id="KW-1185">Reference proteome</keyword>
<comment type="caution">
    <text evidence="2">The sequence shown here is derived from an EMBL/GenBank/DDBJ whole genome shotgun (WGS) entry which is preliminary data.</text>
</comment>
<dbReference type="Pfam" id="PF12728">
    <property type="entry name" value="HTH_17"/>
    <property type="match status" value="1"/>
</dbReference>
<evidence type="ECO:0000313" key="2">
    <source>
        <dbReference type="EMBL" id="GAA4386427.1"/>
    </source>
</evidence>
<dbReference type="Proteomes" id="UP001500635">
    <property type="component" value="Unassembled WGS sequence"/>
</dbReference>
<proteinExistence type="predicted"/>
<sequence length="79" mass="8444">MSVTPVPTSPAPDPAHDPLLRIEQTSALTGVAPGTLRYWASRGEGPKSFTLGRRRVWRKSDVLAWIQANESATSTGGIA</sequence>
<feature type="domain" description="Helix-turn-helix" evidence="1">
    <location>
        <begin position="19"/>
        <end position="69"/>
    </location>
</feature>
<evidence type="ECO:0000313" key="3">
    <source>
        <dbReference type="Proteomes" id="UP001500635"/>
    </source>
</evidence>
<evidence type="ECO:0000259" key="1">
    <source>
        <dbReference type="Pfam" id="PF12728"/>
    </source>
</evidence>
<organism evidence="2 3">
    <name type="scientific">Tsukamurella soli</name>
    <dbReference type="NCBI Taxonomy" id="644556"/>
    <lineage>
        <taxon>Bacteria</taxon>
        <taxon>Bacillati</taxon>
        <taxon>Actinomycetota</taxon>
        <taxon>Actinomycetes</taxon>
        <taxon>Mycobacteriales</taxon>
        <taxon>Tsukamurellaceae</taxon>
        <taxon>Tsukamurella</taxon>
    </lineage>
</organism>
<reference evidence="3" key="1">
    <citation type="journal article" date="2019" name="Int. J. Syst. Evol. Microbiol.">
        <title>The Global Catalogue of Microorganisms (GCM) 10K type strain sequencing project: providing services to taxonomists for standard genome sequencing and annotation.</title>
        <authorList>
            <consortium name="The Broad Institute Genomics Platform"/>
            <consortium name="The Broad Institute Genome Sequencing Center for Infectious Disease"/>
            <person name="Wu L."/>
            <person name="Ma J."/>
        </authorList>
    </citation>
    <scope>NUCLEOTIDE SEQUENCE [LARGE SCALE GENOMIC DNA]</scope>
    <source>
        <strain evidence="3">JCM 17688</strain>
    </source>
</reference>
<protein>
    <recommendedName>
        <fullName evidence="1">Helix-turn-helix domain-containing protein</fullName>
    </recommendedName>
</protein>